<comment type="caution">
    <text evidence="1">The sequence shown here is derived from an EMBL/GenBank/DDBJ whole genome shotgun (WGS) entry which is preliminary data.</text>
</comment>
<sequence length="264" mass="29229">MVVVDAEAMIPEDDAQCSVEIDSDEMFVWGDFHYGSDGCRDYGSEKVQRLWNEARCNGGIEGAEMFVWVICTMVVDDAEAIVLKVVRNEKRDTGRKFSGYGMRHGAVVDLKVTRSLFEKVQRLWDEARYGVGMKGDNMGLLADSGYVMRHDALVELRAMRCLFGVICTMMILDATAMIPEIVKVQRLGNEARCGGGIEGDEMFVCTIVVVDAETVVLERLLNDALCGGGIEGDKKFIRSDLNYDGRGCRGYGSRGSGKREGKDM</sequence>
<protein>
    <submittedName>
        <fullName evidence="1">Uncharacterized protein</fullName>
    </submittedName>
</protein>
<proteinExistence type="predicted"/>
<dbReference type="Proteomes" id="UP000823775">
    <property type="component" value="Unassembled WGS sequence"/>
</dbReference>
<dbReference type="EMBL" id="JACEIK010000792">
    <property type="protein sequence ID" value="MCD7462314.1"/>
    <property type="molecule type" value="Genomic_DNA"/>
</dbReference>
<accession>A0ABS8STG0</accession>
<organism evidence="1 2">
    <name type="scientific">Datura stramonium</name>
    <name type="common">Jimsonweed</name>
    <name type="synonym">Common thornapple</name>
    <dbReference type="NCBI Taxonomy" id="4076"/>
    <lineage>
        <taxon>Eukaryota</taxon>
        <taxon>Viridiplantae</taxon>
        <taxon>Streptophyta</taxon>
        <taxon>Embryophyta</taxon>
        <taxon>Tracheophyta</taxon>
        <taxon>Spermatophyta</taxon>
        <taxon>Magnoliopsida</taxon>
        <taxon>eudicotyledons</taxon>
        <taxon>Gunneridae</taxon>
        <taxon>Pentapetalae</taxon>
        <taxon>asterids</taxon>
        <taxon>lamiids</taxon>
        <taxon>Solanales</taxon>
        <taxon>Solanaceae</taxon>
        <taxon>Solanoideae</taxon>
        <taxon>Datureae</taxon>
        <taxon>Datura</taxon>
    </lineage>
</organism>
<gene>
    <name evidence="1" type="ORF">HAX54_048223</name>
</gene>
<evidence type="ECO:0000313" key="2">
    <source>
        <dbReference type="Proteomes" id="UP000823775"/>
    </source>
</evidence>
<evidence type="ECO:0000313" key="1">
    <source>
        <dbReference type="EMBL" id="MCD7462314.1"/>
    </source>
</evidence>
<reference evidence="1 2" key="1">
    <citation type="journal article" date="2021" name="BMC Genomics">
        <title>Datura genome reveals duplications of psychoactive alkaloid biosynthetic genes and high mutation rate following tissue culture.</title>
        <authorList>
            <person name="Rajewski A."/>
            <person name="Carter-House D."/>
            <person name="Stajich J."/>
            <person name="Litt A."/>
        </authorList>
    </citation>
    <scope>NUCLEOTIDE SEQUENCE [LARGE SCALE GENOMIC DNA]</scope>
    <source>
        <strain evidence="1">AR-01</strain>
    </source>
</reference>
<keyword evidence="2" id="KW-1185">Reference proteome</keyword>
<name>A0ABS8STG0_DATST</name>